<gene>
    <name evidence="4" type="ORF">LSAT_V11C800395960</name>
</gene>
<keyword evidence="1" id="KW-0233">DNA recombination</keyword>
<keyword evidence="1" id="KW-0067">ATP-binding</keyword>
<feature type="domain" description="DNA helicase Pif1-like DEAD-box helicase" evidence="2">
    <location>
        <begin position="61"/>
        <end position="271"/>
    </location>
</feature>
<evidence type="ECO:0000259" key="3">
    <source>
        <dbReference type="Pfam" id="PF21530"/>
    </source>
</evidence>
<dbReference type="AlphaFoldDB" id="A0A9R1X1G3"/>
<protein>
    <recommendedName>
        <fullName evidence="1">ATP-dependent DNA helicase</fullName>
        <ecNumber evidence="1">5.6.2.3</ecNumber>
    </recommendedName>
</protein>
<keyword evidence="1" id="KW-0227">DNA damage</keyword>
<dbReference type="GO" id="GO:0005524">
    <property type="term" value="F:ATP binding"/>
    <property type="evidence" value="ECO:0007669"/>
    <property type="project" value="UniProtKB-KW"/>
</dbReference>
<evidence type="ECO:0000256" key="1">
    <source>
        <dbReference type="RuleBase" id="RU363044"/>
    </source>
</evidence>
<evidence type="ECO:0000259" key="2">
    <source>
        <dbReference type="Pfam" id="PF05970"/>
    </source>
</evidence>
<dbReference type="GO" id="GO:0043139">
    <property type="term" value="F:5'-3' DNA helicase activity"/>
    <property type="evidence" value="ECO:0007669"/>
    <property type="project" value="UniProtKB-EC"/>
</dbReference>
<keyword evidence="1" id="KW-0378">Hydrolase</keyword>
<dbReference type="GO" id="GO:0000723">
    <property type="term" value="P:telomere maintenance"/>
    <property type="evidence" value="ECO:0007669"/>
    <property type="project" value="InterPro"/>
</dbReference>
<comment type="caution">
    <text evidence="4">The sequence shown here is derived from an EMBL/GenBank/DDBJ whole genome shotgun (WGS) entry which is preliminary data.</text>
</comment>
<dbReference type="EC" id="5.6.2.3" evidence="1"/>
<dbReference type="InterPro" id="IPR010285">
    <property type="entry name" value="DNA_helicase_pif1-like_DEAD"/>
</dbReference>
<dbReference type="InterPro" id="IPR049163">
    <property type="entry name" value="Pif1-like_2B_dom"/>
</dbReference>
<keyword evidence="1" id="KW-0547">Nucleotide-binding</keyword>
<dbReference type="EMBL" id="NBSK02000008">
    <property type="protein sequence ID" value="KAJ0192827.1"/>
    <property type="molecule type" value="Genomic_DNA"/>
</dbReference>
<dbReference type="GO" id="GO:0006310">
    <property type="term" value="P:DNA recombination"/>
    <property type="evidence" value="ECO:0007669"/>
    <property type="project" value="UniProtKB-KW"/>
</dbReference>
<evidence type="ECO:0000313" key="5">
    <source>
        <dbReference type="Proteomes" id="UP000235145"/>
    </source>
</evidence>
<keyword evidence="5" id="KW-1185">Reference proteome</keyword>
<dbReference type="GO" id="GO:0016787">
    <property type="term" value="F:hydrolase activity"/>
    <property type="evidence" value="ECO:0007669"/>
    <property type="project" value="UniProtKB-KW"/>
</dbReference>
<comment type="cofactor">
    <cofactor evidence="1">
        <name>Mg(2+)</name>
        <dbReference type="ChEBI" id="CHEBI:18420"/>
    </cofactor>
</comment>
<organism evidence="4 5">
    <name type="scientific">Lactuca sativa</name>
    <name type="common">Garden lettuce</name>
    <dbReference type="NCBI Taxonomy" id="4236"/>
    <lineage>
        <taxon>Eukaryota</taxon>
        <taxon>Viridiplantae</taxon>
        <taxon>Streptophyta</taxon>
        <taxon>Embryophyta</taxon>
        <taxon>Tracheophyta</taxon>
        <taxon>Spermatophyta</taxon>
        <taxon>Magnoliopsida</taxon>
        <taxon>eudicotyledons</taxon>
        <taxon>Gunneridae</taxon>
        <taxon>Pentapetalae</taxon>
        <taxon>asterids</taxon>
        <taxon>campanulids</taxon>
        <taxon>Asterales</taxon>
        <taxon>Asteraceae</taxon>
        <taxon>Cichorioideae</taxon>
        <taxon>Cichorieae</taxon>
        <taxon>Lactucinae</taxon>
        <taxon>Lactuca</taxon>
    </lineage>
</organism>
<evidence type="ECO:0000313" key="4">
    <source>
        <dbReference type="EMBL" id="KAJ0192827.1"/>
    </source>
</evidence>
<dbReference type="Pfam" id="PF05970">
    <property type="entry name" value="PIF1"/>
    <property type="match status" value="1"/>
</dbReference>
<reference evidence="4 5" key="1">
    <citation type="journal article" date="2017" name="Nat. Commun.">
        <title>Genome assembly with in vitro proximity ligation data and whole-genome triplication in lettuce.</title>
        <authorList>
            <person name="Reyes-Chin-Wo S."/>
            <person name="Wang Z."/>
            <person name="Yang X."/>
            <person name="Kozik A."/>
            <person name="Arikit S."/>
            <person name="Song C."/>
            <person name="Xia L."/>
            <person name="Froenicke L."/>
            <person name="Lavelle D.O."/>
            <person name="Truco M.J."/>
            <person name="Xia R."/>
            <person name="Zhu S."/>
            <person name="Xu C."/>
            <person name="Xu H."/>
            <person name="Xu X."/>
            <person name="Cox K."/>
            <person name="Korf I."/>
            <person name="Meyers B.C."/>
            <person name="Michelmore R.W."/>
        </authorList>
    </citation>
    <scope>NUCLEOTIDE SEQUENCE [LARGE SCALE GENOMIC DNA]</scope>
    <source>
        <strain evidence="5">cv. Salinas</strain>
        <tissue evidence="4">Seedlings</tissue>
    </source>
</reference>
<name>A0A9R1X1G3_LACSA</name>
<sequence>MLLYCTIIDPQIMTFDSKVKWVDGLDRVLPALGLNRLIAAERTYNVEEEIMIFNELYSGLNVQHKEVYTIINNDRRLFFISGCGGTCKTYLWRTIIASIQLHGKIVLSVVSSSIASLSLPGGRITHSKFNIPIDIDKDSACGIDIGSDVVELINIIELIIWDEAPLQHRYSFEVVDHVFHDICRYYVPGSENKVFGGKVVAPGVIFVKFRLLFNMERVLMSFPLVYGIHVVFFVLTTNMCLYNQTITGAELIQMREFCKWLLGMGVGRLPTCTVEGDDDATWITIVDDLLIPIVDNPIDVVTSLVFPDIFSRVNDISYIKERCIRPKNDDVDMINLHVLCNMSGDMHEITDNFAKLEIMYPLEFLNTLRFSGIPNHKLNLKVGVPIILLRNLNLQRGLCSGTMMVIIQISRRVLEAVIITGTHIGEKVLIGRIDMTAMDTTWPFRFKRRQFPVKVCFTMTINKSQGQTFNHVCEFLVKPVFSHGQLYVTTSRVTPRVDLHFYIDNNGKCGNNMTKNVVYK</sequence>
<comment type="similarity">
    <text evidence="1">Belongs to the helicase family.</text>
</comment>
<dbReference type="PANTHER" id="PTHR10492">
    <property type="match status" value="1"/>
</dbReference>
<comment type="catalytic activity">
    <reaction evidence="1">
        <text>ATP + H2O = ADP + phosphate + H(+)</text>
        <dbReference type="Rhea" id="RHEA:13065"/>
        <dbReference type="ChEBI" id="CHEBI:15377"/>
        <dbReference type="ChEBI" id="CHEBI:15378"/>
        <dbReference type="ChEBI" id="CHEBI:30616"/>
        <dbReference type="ChEBI" id="CHEBI:43474"/>
        <dbReference type="ChEBI" id="CHEBI:456216"/>
        <dbReference type="EC" id="5.6.2.3"/>
    </reaction>
</comment>
<proteinExistence type="inferred from homology"/>
<keyword evidence="1" id="KW-0347">Helicase</keyword>
<dbReference type="Pfam" id="PF21530">
    <property type="entry name" value="Pif1_2B_dom"/>
    <property type="match status" value="1"/>
</dbReference>
<dbReference type="Gene3D" id="3.40.50.300">
    <property type="entry name" value="P-loop containing nucleotide triphosphate hydrolases"/>
    <property type="match status" value="1"/>
</dbReference>
<feature type="domain" description="DNA helicase Pif1-like 2B" evidence="3">
    <location>
        <begin position="363"/>
        <end position="408"/>
    </location>
</feature>
<dbReference type="PANTHER" id="PTHR10492:SF90">
    <property type="entry name" value="ATP-DEPENDENT DNA HELICASE"/>
    <property type="match status" value="1"/>
</dbReference>
<dbReference type="SUPFAM" id="SSF52540">
    <property type="entry name" value="P-loop containing nucleoside triphosphate hydrolases"/>
    <property type="match status" value="2"/>
</dbReference>
<accession>A0A9R1X1G3</accession>
<dbReference type="GO" id="GO:0006281">
    <property type="term" value="P:DNA repair"/>
    <property type="evidence" value="ECO:0007669"/>
    <property type="project" value="UniProtKB-KW"/>
</dbReference>
<keyword evidence="1" id="KW-0234">DNA repair</keyword>
<dbReference type="InterPro" id="IPR027417">
    <property type="entry name" value="P-loop_NTPase"/>
</dbReference>
<dbReference type="Proteomes" id="UP000235145">
    <property type="component" value="Unassembled WGS sequence"/>
</dbReference>